<gene>
    <name evidence="3" type="ORF">ACFSJD_18735</name>
</gene>
<sequence>MEDRHPQRRRSSGGCGCARVGVGRLIREAPREGGTNHTAALHSTSAHSSNSALARPTPTPDPRSAAGPVRTCIGCRSRSVVDGLLRVVVVDGVLTPDPRRRLPGRGAWLHPASECLDRAERRSAFPRALRVPGPLDTGPVRARIECEVGAST</sequence>
<dbReference type="SUPFAM" id="SSF64376">
    <property type="entry name" value="YlxR-like"/>
    <property type="match status" value="1"/>
</dbReference>
<dbReference type="InterPro" id="IPR035931">
    <property type="entry name" value="YlxR-like_sf"/>
</dbReference>
<dbReference type="PANTHER" id="PTHR34215">
    <property type="entry name" value="BLL0784 PROTEIN"/>
    <property type="match status" value="1"/>
</dbReference>
<name>A0ABW4EX84_9PSEU</name>
<evidence type="ECO:0000256" key="1">
    <source>
        <dbReference type="SAM" id="MobiDB-lite"/>
    </source>
</evidence>
<feature type="domain" description="YlxR" evidence="2">
    <location>
        <begin position="70"/>
        <end position="132"/>
    </location>
</feature>
<dbReference type="InterPro" id="IPR007393">
    <property type="entry name" value="YlxR_dom"/>
</dbReference>
<proteinExistence type="predicted"/>
<dbReference type="Proteomes" id="UP001597114">
    <property type="component" value="Unassembled WGS sequence"/>
</dbReference>
<dbReference type="Gene3D" id="3.30.1230.10">
    <property type="entry name" value="YlxR-like"/>
    <property type="match status" value="1"/>
</dbReference>
<evidence type="ECO:0000313" key="3">
    <source>
        <dbReference type="EMBL" id="MFD1519536.1"/>
    </source>
</evidence>
<dbReference type="PANTHER" id="PTHR34215:SF1">
    <property type="entry name" value="YLXR DOMAIN-CONTAINING PROTEIN"/>
    <property type="match status" value="1"/>
</dbReference>
<dbReference type="CDD" id="cd00279">
    <property type="entry name" value="YlxR"/>
    <property type="match status" value="1"/>
</dbReference>
<dbReference type="RefSeq" id="WP_379659104.1">
    <property type="nucleotide sequence ID" value="NZ_BAAAUS010000030.1"/>
</dbReference>
<reference evidence="4" key="1">
    <citation type="journal article" date="2019" name="Int. J. Syst. Evol. Microbiol.">
        <title>The Global Catalogue of Microorganisms (GCM) 10K type strain sequencing project: providing services to taxonomists for standard genome sequencing and annotation.</title>
        <authorList>
            <consortium name="The Broad Institute Genomics Platform"/>
            <consortium name="The Broad Institute Genome Sequencing Center for Infectious Disease"/>
            <person name="Wu L."/>
            <person name="Ma J."/>
        </authorList>
    </citation>
    <scope>NUCLEOTIDE SEQUENCE [LARGE SCALE GENOMIC DNA]</scope>
    <source>
        <strain evidence="4">CCM 7043</strain>
    </source>
</reference>
<feature type="compositionally biased region" description="Low complexity" evidence="1">
    <location>
        <begin position="35"/>
        <end position="54"/>
    </location>
</feature>
<organism evidence="3 4">
    <name type="scientific">Pseudonocardia yunnanensis</name>
    <dbReference type="NCBI Taxonomy" id="58107"/>
    <lineage>
        <taxon>Bacteria</taxon>
        <taxon>Bacillati</taxon>
        <taxon>Actinomycetota</taxon>
        <taxon>Actinomycetes</taxon>
        <taxon>Pseudonocardiales</taxon>
        <taxon>Pseudonocardiaceae</taxon>
        <taxon>Pseudonocardia</taxon>
    </lineage>
</organism>
<keyword evidence="4" id="KW-1185">Reference proteome</keyword>
<evidence type="ECO:0000259" key="2">
    <source>
        <dbReference type="Pfam" id="PF04296"/>
    </source>
</evidence>
<protein>
    <submittedName>
        <fullName evidence="3">YlxR family protein</fullName>
    </submittedName>
</protein>
<accession>A0ABW4EX84</accession>
<dbReference type="Pfam" id="PF04296">
    <property type="entry name" value="YlxR"/>
    <property type="match status" value="1"/>
</dbReference>
<evidence type="ECO:0000313" key="4">
    <source>
        <dbReference type="Proteomes" id="UP001597114"/>
    </source>
</evidence>
<feature type="region of interest" description="Disordered" evidence="1">
    <location>
        <begin position="26"/>
        <end position="68"/>
    </location>
</feature>
<dbReference type="InterPro" id="IPR037465">
    <property type="entry name" value="YlxR"/>
</dbReference>
<dbReference type="EMBL" id="JBHUCO010000018">
    <property type="protein sequence ID" value="MFD1519536.1"/>
    <property type="molecule type" value="Genomic_DNA"/>
</dbReference>
<comment type="caution">
    <text evidence="3">The sequence shown here is derived from an EMBL/GenBank/DDBJ whole genome shotgun (WGS) entry which is preliminary data.</text>
</comment>